<dbReference type="OrthoDB" id="995060at2"/>
<organism evidence="1 2">
    <name type="scientific">Chitinophaga oryziterrae</name>
    <dbReference type="NCBI Taxonomy" id="1031224"/>
    <lineage>
        <taxon>Bacteria</taxon>
        <taxon>Pseudomonadati</taxon>
        <taxon>Bacteroidota</taxon>
        <taxon>Chitinophagia</taxon>
        <taxon>Chitinophagales</taxon>
        <taxon>Chitinophagaceae</taxon>
        <taxon>Chitinophaga</taxon>
    </lineage>
</organism>
<dbReference type="EMBL" id="WRXO01000008">
    <property type="protein sequence ID" value="MVT43759.1"/>
    <property type="molecule type" value="Genomic_DNA"/>
</dbReference>
<evidence type="ECO:0000313" key="2">
    <source>
        <dbReference type="Proteomes" id="UP000468388"/>
    </source>
</evidence>
<reference evidence="1 2" key="1">
    <citation type="submission" date="2019-12" db="EMBL/GenBank/DDBJ databases">
        <title>The draft genomic sequence of strain Chitinophaga oryziterrae JCM 16595.</title>
        <authorList>
            <person name="Zhang X."/>
        </authorList>
    </citation>
    <scope>NUCLEOTIDE SEQUENCE [LARGE SCALE GENOMIC DNA]</scope>
    <source>
        <strain evidence="1 2">JCM 16595</strain>
    </source>
</reference>
<evidence type="ECO:0000313" key="1">
    <source>
        <dbReference type="EMBL" id="MVT43759.1"/>
    </source>
</evidence>
<comment type="caution">
    <text evidence="1">The sequence shown here is derived from an EMBL/GenBank/DDBJ whole genome shotgun (WGS) entry which is preliminary data.</text>
</comment>
<proteinExistence type="predicted"/>
<dbReference type="Proteomes" id="UP000468388">
    <property type="component" value="Unassembled WGS sequence"/>
</dbReference>
<name>A0A6N8JHC6_9BACT</name>
<sequence>MDDNVAILLRDSNRMVSKLQLLSVFFEEEVIYKIYLRTQVIHKLFESNPELDINKLELFHLQYTTTVVDLLKKIKAANERNVNVLFDEIHLNKEMMDNIENSVFTEKNFNLDKQRQALKVNLSLRKLFQFLSENRDEDPFSKNINAFSARFSADFYYDIPWSLFEELTTFNPAEVYRNTYAIIQRKLMGILNKTDFKSEFFCGLTSGHLVLEIYKIAGDERHFLFLPSRNLFLFCDISKISGIDWSNTLSKKTKLRQELMDRNDQLQSAANITKSTIPDEIKTLLKEYYDKIDDVNFLQNITNFDVQANILKSMLNTNSL</sequence>
<keyword evidence="2" id="KW-1185">Reference proteome</keyword>
<gene>
    <name evidence="1" type="ORF">GO495_24405</name>
</gene>
<protein>
    <submittedName>
        <fullName evidence="1">Uncharacterized protein</fullName>
    </submittedName>
</protein>
<dbReference type="AlphaFoldDB" id="A0A6N8JHC6"/>
<dbReference type="RefSeq" id="WP_157302568.1">
    <property type="nucleotide sequence ID" value="NZ_BAAAZB010000021.1"/>
</dbReference>
<accession>A0A6N8JHC6</accession>